<evidence type="ECO:0000256" key="1">
    <source>
        <dbReference type="SAM" id="MobiDB-lite"/>
    </source>
</evidence>
<keyword evidence="3" id="KW-1185">Reference proteome</keyword>
<evidence type="ECO:0000313" key="2">
    <source>
        <dbReference type="EMBL" id="KOX68979.1"/>
    </source>
</evidence>
<sequence length="340" mass="38937">MQREWDERAFPHRKRSAGYYVELLDRGRSFFFEEERPLLFGRRFAPFLSRLEKNFRRRKSDGNDELFNDNNDNSNNSNNTENFESQKMKAKPLSPLSKHRNKLQQKKHKQKLNQHAPAKKIRIKRGEFRLAGKGRVDRKRASGIEGRESEISSKTGECVDGKYLKSTVKTLSAGPDNALSAAATMQLAATQLAFIKSASYERELREFAILIGAVILCYKCSKDIISACTAIPLVERTAQFVFAHDRKYINVDKRLLTSGKPSQQFYRITGFQGHLKGNDSDTDDYGGRKKRKKQTNRSSKWLKSDRDSALVGVYFCFIIQQGTAQLYNILCPGLRFVNGE</sequence>
<name>A0A0M8ZT36_9HYME</name>
<gene>
    <name evidence="2" type="ORF">WN51_06730</name>
</gene>
<accession>A0A0M8ZT36</accession>
<feature type="region of interest" description="Disordered" evidence="1">
    <location>
        <begin position="277"/>
        <end position="299"/>
    </location>
</feature>
<feature type="compositionally biased region" description="Basic residues" evidence="1">
    <location>
        <begin position="97"/>
        <end position="118"/>
    </location>
</feature>
<proteinExistence type="predicted"/>
<feature type="region of interest" description="Disordered" evidence="1">
    <location>
        <begin position="60"/>
        <end position="118"/>
    </location>
</feature>
<reference evidence="2 3" key="1">
    <citation type="submission" date="2015-07" db="EMBL/GenBank/DDBJ databases">
        <title>The genome of Melipona quadrifasciata.</title>
        <authorList>
            <person name="Pan H."/>
            <person name="Kapheim K."/>
        </authorList>
    </citation>
    <scope>NUCLEOTIDE SEQUENCE [LARGE SCALE GENOMIC DNA]</scope>
    <source>
        <strain evidence="2">0111107301</strain>
        <tissue evidence="2">Whole body</tissue>
    </source>
</reference>
<protein>
    <submittedName>
        <fullName evidence="2">Uncharacterized protein</fullName>
    </submittedName>
</protein>
<dbReference type="Proteomes" id="UP000053105">
    <property type="component" value="Unassembled WGS sequence"/>
</dbReference>
<dbReference type="EMBL" id="KQ435908">
    <property type="protein sequence ID" value="KOX68979.1"/>
    <property type="molecule type" value="Genomic_DNA"/>
</dbReference>
<dbReference type="AlphaFoldDB" id="A0A0M8ZT36"/>
<feature type="compositionally biased region" description="Low complexity" evidence="1">
    <location>
        <begin position="68"/>
        <end position="85"/>
    </location>
</feature>
<organism evidence="2 3">
    <name type="scientific">Melipona quadrifasciata</name>
    <dbReference type="NCBI Taxonomy" id="166423"/>
    <lineage>
        <taxon>Eukaryota</taxon>
        <taxon>Metazoa</taxon>
        <taxon>Ecdysozoa</taxon>
        <taxon>Arthropoda</taxon>
        <taxon>Hexapoda</taxon>
        <taxon>Insecta</taxon>
        <taxon>Pterygota</taxon>
        <taxon>Neoptera</taxon>
        <taxon>Endopterygota</taxon>
        <taxon>Hymenoptera</taxon>
        <taxon>Apocrita</taxon>
        <taxon>Aculeata</taxon>
        <taxon>Apoidea</taxon>
        <taxon>Anthophila</taxon>
        <taxon>Apidae</taxon>
        <taxon>Melipona</taxon>
    </lineage>
</organism>
<evidence type="ECO:0000313" key="3">
    <source>
        <dbReference type="Proteomes" id="UP000053105"/>
    </source>
</evidence>